<keyword evidence="8 11" id="KW-0539">Nucleus</keyword>
<dbReference type="Pfam" id="PF06333">
    <property type="entry name" value="Med13_C"/>
    <property type="match status" value="1"/>
</dbReference>
<dbReference type="InterPro" id="IPR009401">
    <property type="entry name" value="Med13_C"/>
</dbReference>
<dbReference type="Proteomes" id="UP000192596">
    <property type="component" value="Unassembled WGS sequence"/>
</dbReference>
<evidence type="ECO:0000256" key="2">
    <source>
        <dbReference type="ARBA" id="ARBA00009354"/>
    </source>
</evidence>
<dbReference type="GO" id="GO:0003713">
    <property type="term" value="F:transcription coactivator activity"/>
    <property type="evidence" value="ECO:0007669"/>
    <property type="project" value="TreeGrafter"/>
</dbReference>
<feature type="region of interest" description="Disordered" evidence="12">
    <location>
        <begin position="1314"/>
        <end position="1339"/>
    </location>
</feature>
<dbReference type="EMBL" id="NAJO01000023">
    <property type="protein sequence ID" value="OQO03922.1"/>
    <property type="molecule type" value="Genomic_DNA"/>
</dbReference>
<comment type="subunit">
    <text evidence="11">Component of the SRB8-11 complex, which itself associates with the Mediator complex.</text>
</comment>
<dbReference type="STRING" id="1507870.A0A1V8SYD5"/>
<reference evidence="16" key="1">
    <citation type="submission" date="2017-03" db="EMBL/GenBank/DDBJ databases">
        <title>Genomes of endolithic fungi from Antarctica.</title>
        <authorList>
            <person name="Coleine C."/>
            <person name="Masonjones S."/>
            <person name="Stajich J.E."/>
        </authorList>
    </citation>
    <scope>NUCLEOTIDE SEQUENCE [LARGE SCALE GENOMIC DNA]</scope>
    <source>
        <strain evidence="16">CCFEE 5527</strain>
    </source>
</reference>
<evidence type="ECO:0000256" key="4">
    <source>
        <dbReference type="ARBA" id="ARBA00022491"/>
    </source>
</evidence>
<dbReference type="GO" id="GO:0045944">
    <property type="term" value="P:positive regulation of transcription by RNA polymerase II"/>
    <property type="evidence" value="ECO:0007669"/>
    <property type="project" value="TreeGrafter"/>
</dbReference>
<comment type="function">
    <text evidence="9 11">Component of the SRB8-11 complex. The SRB8-11 complex is a regulatory module of the Mediator complex which is itself involved in regulation of basal and activated RNA polymerase II-dependent transcription. The SRB8-11 complex may be involved in the transcriptional repression of a subset of genes regulated by Mediator. It may inhibit the association of the Mediator complex with RNA polymerase II to form the holoenzyme complex.</text>
</comment>
<evidence type="ECO:0000259" key="14">
    <source>
        <dbReference type="Pfam" id="PF18296"/>
    </source>
</evidence>
<feature type="region of interest" description="Disordered" evidence="12">
    <location>
        <begin position="628"/>
        <end position="706"/>
    </location>
</feature>
<sequence length="1473" mass="157711">MDILKQCTTNVHELRGLPDIHVALYEREASSLYRRNDEGISAMLTQLRASGVHCTLSHGRSKGATGAEVPVDAMQLCLFGSCDPSLAASIPSLGFTLYLEGPLGDTAEAELLNGATVEEEVLRAIEATITHDLWQTQRGTKVGHCTWLMSDLLQNSGPIVRLDLAWSDVDAHIVIASVTSSTDKRYHPVCAADSASSPETDVMLAPGGTQAVLRFVDKTVTQPVQSEDWQFAVREALALGGIDIEADADWIEVMTRDLELMVWPVALIFAQNHADELVLSSGVQGSEPLNGAPGDNALLYNDLLSDAEQWFNDTIVRQRGPRTDHDLDDDVALHAVYDASGNAGGVFDFLSPQMVQRPETHAAGLLYPTPPDGMASFQQSQQTPNVTSTPVTQLAGLLPDGPQASGSGANGEDVGGPEHVDTRPRGPSIASSVGATHGYAGHHEDLFGDLGGDEVDEEDFSFFDEPDDMRVMGSEALPVKDGDVLMSEHRDDDDRLSPDAGLLGTGSAFEVEEPKGSPLQDTMVIASVAAHDTDTAMTIDVGHAPGGGNGESLSSDTETPRPHAVILDHRPLSPLTIKEQLLPPPVPASASTDQLHNTAAQKKGSFAPLEFGQRQKNNASARLSLLSDSGQCGSFSKSARPASMSMRGMLRQSDSTDESSEADGRSDTPVSSEISSSSASSPDMETVMHQEAANGPQTSRKRKRSALLESAVTGTNPLDWVARLPMFNQTASDHKYLQDLRRKAQDMTATACSAFGGVDQLVRHKRKHPQGLWDDYNSQDLVMISQVLAEQAITTTHSIVDDLQVLRINGIPPDSASASTAADTVLGLLNSIVPTTKPSDLTTLVMTRELPSRPTPVTTTTAKVPGQPRPPPPRHDATSTTGPDVQSLTIPYMCVTRAGDTLELLPTAMPFWDALGLGPVSRAKNLRYYCVAPNSDHLGDSIEAFMHDLSQVYEGCNLGLHRAVGATDESMPDKRQQWLFNVDCSMAAHSRNASLQAMWPQYHEVMGDLGKALAGCAHEEAATTKVIYLVDPFSNRAADPRPVLCAAFNIAYKQYVDLLAHSAGADGINKSASDVVLQILPVDLILKPHELVILTGAHMASLAREVYDRLPSAANQKASQGDAPSIITTAPCVHLAPTIPKRVNFQLLAEPPHDLLHEGSVLHLAYSFTANKHWLTVHWTDAAGMFADSVVLPMRGRSVAEVFEQVWSRTLSALDRKQIPWKVCITRAMPRSHIPAWEAQCWHDIAGEKTRRKQVTSVTFLAVDLEPAVQFTPPVSSIGDSGDATAGAGAFLTPVSTPQAGGTMTGASLMTVSPTADSITAPPTPAPSDGPAAAPEKDAEGHLVDLEDETWSLLLDRSKIPRRSTPNHITTASILACGQLIKRGNPTSAAQSHFPAIAADLLWTIQIRAAGAGIVEGNARHAEAMLREVLGTWRGLGCLAKLRGLQLAESLNDLVPIHVVGAVQAARALEWMP</sequence>
<evidence type="ECO:0000256" key="5">
    <source>
        <dbReference type="ARBA" id="ARBA00023015"/>
    </source>
</evidence>
<evidence type="ECO:0000313" key="16">
    <source>
        <dbReference type="Proteomes" id="UP000192596"/>
    </source>
</evidence>
<dbReference type="GO" id="GO:0016592">
    <property type="term" value="C:mediator complex"/>
    <property type="evidence" value="ECO:0007669"/>
    <property type="project" value="InterPro"/>
</dbReference>
<keyword evidence="16" id="KW-1185">Reference proteome</keyword>
<feature type="domain" description="MID" evidence="14">
    <location>
        <begin position="924"/>
        <end position="1111"/>
    </location>
</feature>
<evidence type="ECO:0000256" key="6">
    <source>
        <dbReference type="ARBA" id="ARBA00023159"/>
    </source>
</evidence>
<feature type="region of interest" description="Disordered" evidence="12">
    <location>
        <begin position="363"/>
        <end position="436"/>
    </location>
</feature>
<keyword evidence="7 11" id="KW-0804">Transcription</keyword>
<feature type="compositionally biased region" description="Polar residues" evidence="12">
    <location>
        <begin position="628"/>
        <end position="637"/>
    </location>
</feature>
<feature type="domain" description="Mediator complex subunit Med13 C-terminal" evidence="13">
    <location>
        <begin position="1130"/>
        <end position="1460"/>
    </location>
</feature>
<evidence type="ECO:0000256" key="8">
    <source>
        <dbReference type="ARBA" id="ARBA00023242"/>
    </source>
</evidence>
<keyword evidence="4 11" id="KW-0678">Repressor</keyword>
<gene>
    <name evidence="15" type="ORF">B0A48_10564</name>
</gene>
<organism evidence="15 16">
    <name type="scientific">Cryoendolithus antarcticus</name>
    <dbReference type="NCBI Taxonomy" id="1507870"/>
    <lineage>
        <taxon>Eukaryota</taxon>
        <taxon>Fungi</taxon>
        <taxon>Dikarya</taxon>
        <taxon>Ascomycota</taxon>
        <taxon>Pezizomycotina</taxon>
        <taxon>Dothideomycetes</taxon>
        <taxon>Dothideomycetidae</taxon>
        <taxon>Cladosporiales</taxon>
        <taxon>Cladosporiaceae</taxon>
        <taxon>Cryoendolithus</taxon>
    </lineage>
</organism>
<comment type="caution">
    <text evidence="15">The sequence shown here is derived from an EMBL/GenBank/DDBJ whole genome shotgun (WGS) entry which is preliminary data.</text>
</comment>
<feature type="compositionally biased region" description="Low complexity" evidence="12">
    <location>
        <begin position="667"/>
        <end position="681"/>
    </location>
</feature>
<proteinExistence type="inferred from homology"/>
<name>A0A1V8SYD5_9PEZI</name>
<keyword evidence="6 11" id="KW-0010">Activator</keyword>
<dbReference type="Pfam" id="PF18296">
    <property type="entry name" value="MID_MedPIWI"/>
    <property type="match status" value="1"/>
</dbReference>
<dbReference type="OrthoDB" id="103819at2759"/>
<dbReference type="PANTHER" id="PTHR48249:SF3">
    <property type="entry name" value="MEDIATOR OF RNA POLYMERASE II TRANSCRIPTION SUBUNIT 13"/>
    <property type="match status" value="1"/>
</dbReference>
<accession>A0A1V8SYD5</accession>
<feature type="region of interest" description="Disordered" evidence="12">
    <location>
        <begin position="580"/>
        <end position="599"/>
    </location>
</feature>
<keyword evidence="5 11" id="KW-0805">Transcription regulation</keyword>
<feature type="compositionally biased region" description="Polar residues" evidence="12">
    <location>
        <begin position="589"/>
        <end position="599"/>
    </location>
</feature>
<comment type="similarity">
    <text evidence="2 11">Belongs to the Mediator complex subunit 13 family.</text>
</comment>
<evidence type="ECO:0000313" key="15">
    <source>
        <dbReference type="EMBL" id="OQO03922.1"/>
    </source>
</evidence>
<evidence type="ECO:0000256" key="12">
    <source>
        <dbReference type="SAM" id="MobiDB-lite"/>
    </source>
</evidence>
<dbReference type="InterPro" id="IPR051139">
    <property type="entry name" value="Mediator_complx_sub13"/>
</dbReference>
<feature type="compositionally biased region" description="Polar residues" evidence="12">
    <location>
        <begin position="376"/>
        <end position="392"/>
    </location>
</feature>
<evidence type="ECO:0000256" key="11">
    <source>
        <dbReference type="RuleBase" id="RU364134"/>
    </source>
</evidence>
<evidence type="ECO:0000256" key="3">
    <source>
        <dbReference type="ARBA" id="ARBA00019618"/>
    </source>
</evidence>
<dbReference type="InParanoid" id="A0A1V8SYD5"/>
<dbReference type="PANTHER" id="PTHR48249">
    <property type="entry name" value="MEDIATOR OF RNA POLYMERASE II TRANSCRIPTION SUBUNIT 13"/>
    <property type="match status" value="1"/>
</dbReference>
<evidence type="ECO:0000256" key="1">
    <source>
        <dbReference type="ARBA" id="ARBA00004123"/>
    </source>
</evidence>
<feature type="region of interest" description="Disordered" evidence="12">
    <location>
        <begin position="850"/>
        <end position="883"/>
    </location>
</feature>
<evidence type="ECO:0000256" key="9">
    <source>
        <dbReference type="ARBA" id="ARBA00025661"/>
    </source>
</evidence>
<evidence type="ECO:0000259" key="13">
    <source>
        <dbReference type="Pfam" id="PF06333"/>
    </source>
</evidence>
<protein>
    <recommendedName>
        <fullName evidence="3 11">Mediator of RNA polymerase II transcription subunit 13</fullName>
    </recommendedName>
    <alternativeName>
        <fullName evidence="10 11">Mediator complex subunit 13</fullName>
    </alternativeName>
</protein>
<evidence type="ECO:0000256" key="7">
    <source>
        <dbReference type="ARBA" id="ARBA00023163"/>
    </source>
</evidence>
<evidence type="ECO:0000256" key="10">
    <source>
        <dbReference type="ARBA" id="ARBA00032008"/>
    </source>
</evidence>
<dbReference type="InterPro" id="IPR041285">
    <property type="entry name" value="MID_MedPIWI"/>
</dbReference>
<comment type="subcellular location">
    <subcellularLocation>
        <location evidence="1 11">Nucleus</location>
    </subcellularLocation>
</comment>